<dbReference type="InterPro" id="IPR029045">
    <property type="entry name" value="ClpP/crotonase-like_dom_sf"/>
</dbReference>
<dbReference type="GO" id="GO:0016829">
    <property type="term" value="F:lyase activity"/>
    <property type="evidence" value="ECO:0007669"/>
    <property type="project" value="UniProtKB-KW"/>
</dbReference>
<dbReference type="Pfam" id="PF16113">
    <property type="entry name" value="ECH_2"/>
    <property type="match status" value="1"/>
</dbReference>
<dbReference type="GO" id="GO:0003860">
    <property type="term" value="F:3-hydroxyisobutyryl-CoA hydrolase activity"/>
    <property type="evidence" value="ECO:0007669"/>
    <property type="project" value="UniProtKB-EC"/>
</dbReference>
<name>A0A378JJE9_9GAMM</name>
<dbReference type="Proteomes" id="UP000254794">
    <property type="component" value="Unassembled WGS sequence"/>
</dbReference>
<dbReference type="PANTHER" id="PTHR43176">
    <property type="entry name" value="3-HYDROXYISOBUTYRYL-COA HYDROLASE-RELATED"/>
    <property type="match status" value="1"/>
</dbReference>
<evidence type="ECO:0000256" key="3">
    <source>
        <dbReference type="ARBA" id="ARBA00022801"/>
    </source>
</evidence>
<dbReference type="Gene3D" id="3.90.226.10">
    <property type="entry name" value="2-enoyl-CoA Hydratase, Chain A, domain 1"/>
    <property type="match status" value="1"/>
</dbReference>
<dbReference type="CDD" id="cd06558">
    <property type="entry name" value="crotonase-like"/>
    <property type="match status" value="1"/>
</dbReference>
<dbReference type="GO" id="GO:0006574">
    <property type="term" value="P:L-valine catabolic process"/>
    <property type="evidence" value="ECO:0007669"/>
    <property type="project" value="TreeGrafter"/>
</dbReference>
<dbReference type="SUPFAM" id="SSF52096">
    <property type="entry name" value="ClpP/crotonase"/>
    <property type="match status" value="1"/>
</dbReference>
<accession>A0A378JJE9</accession>
<gene>
    <name evidence="5" type="primary">echA8_1</name>
    <name evidence="5" type="ORF">NCTC13316_00969</name>
</gene>
<dbReference type="EC" id="3.1.2.4" evidence="2"/>
<protein>
    <recommendedName>
        <fullName evidence="2">3-hydroxyisobutyryl-CoA hydrolase</fullName>
        <ecNumber evidence="2">3.1.2.4</ecNumber>
    </recommendedName>
</protein>
<evidence type="ECO:0000256" key="1">
    <source>
        <dbReference type="ARBA" id="ARBA00001709"/>
    </source>
</evidence>
<dbReference type="InterPro" id="IPR032259">
    <property type="entry name" value="HIBYL-CoA-H"/>
</dbReference>
<keyword evidence="5" id="KW-0456">Lyase</keyword>
<dbReference type="RefSeq" id="WP_115330557.1">
    <property type="nucleotide sequence ID" value="NZ_CAAAHP010000007.1"/>
</dbReference>
<reference evidence="5 6" key="1">
    <citation type="submission" date="2018-06" db="EMBL/GenBank/DDBJ databases">
        <authorList>
            <consortium name="Pathogen Informatics"/>
            <person name="Doyle S."/>
        </authorList>
    </citation>
    <scope>NUCLEOTIDE SEQUENCE [LARGE SCALE GENOMIC DNA]</scope>
    <source>
        <strain evidence="5 6">NCTC13316</strain>
    </source>
</reference>
<organism evidence="5 6">
    <name type="scientific">Legionella busanensis</name>
    <dbReference type="NCBI Taxonomy" id="190655"/>
    <lineage>
        <taxon>Bacteria</taxon>
        <taxon>Pseudomonadati</taxon>
        <taxon>Pseudomonadota</taxon>
        <taxon>Gammaproteobacteria</taxon>
        <taxon>Legionellales</taxon>
        <taxon>Legionellaceae</taxon>
        <taxon>Legionella</taxon>
    </lineage>
</organism>
<feature type="domain" description="Enoyl-CoA hydratase/isomerase" evidence="4">
    <location>
        <begin position="13"/>
        <end position="337"/>
    </location>
</feature>
<keyword evidence="3" id="KW-0378">Hydrolase</keyword>
<dbReference type="PANTHER" id="PTHR43176:SF3">
    <property type="entry name" value="3-HYDROXYISOBUTYRYL-COA HYDROLASE, MITOCHONDRIAL"/>
    <property type="match status" value="1"/>
</dbReference>
<dbReference type="OrthoDB" id="9790967at2"/>
<sequence>MTDVRFECQNQLGIITLARPQALNAINLPMIQAIQHQLLLWEKDNSVQAIIIQAEPGKAFCAGGDVRWLYETGLKNKAEQMQFFWHEYRLNHYIHQLKKPYIALLNGITMGGGVGISLHGSYAVAQEQFVFAMPETGIGLFPDIGASYLLSRCPGEIGLYLALTGNRLNAEEAYTAGLVDYVANNEKFTEIISGLHNLDLSNNAHQQTKIFLQQIATHSKITFPNIEKINQYFSESSVQNIMTALRKSEDSWALTTLQILEQKSPLSLAVSFEQIRRAKSLSMADCVKMDYRLVTHFMRDHDFYEGIRALLIDKDKNPRWSPNSLSAVTPALVANYFEQDGEELSLIEN</sequence>
<dbReference type="AlphaFoldDB" id="A0A378JJE9"/>
<comment type="catalytic activity">
    <reaction evidence="1">
        <text>3-hydroxy-2-methylpropanoyl-CoA + H2O = 3-hydroxy-2-methylpropanoate + CoA + H(+)</text>
        <dbReference type="Rhea" id="RHEA:20888"/>
        <dbReference type="ChEBI" id="CHEBI:11805"/>
        <dbReference type="ChEBI" id="CHEBI:15377"/>
        <dbReference type="ChEBI" id="CHEBI:15378"/>
        <dbReference type="ChEBI" id="CHEBI:57287"/>
        <dbReference type="ChEBI" id="CHEBI:57340"/>
        <dbReference type="EC" id="3.1.2.4"/>
    </reaction>
</comment>
<evidence type="ECO:0000313" key="6">
    <source>
        <dbReference type="Proteomes" id="UP000254794"/>
    </source>
</evidence>
<evidence type="ECO:0000259" key="4">
    <source>
        <dbReference type="Pfam" id="PF16113"/>
    </source>
</evidence>
<dbReference type="InterPro" id="IPR045004">
    <property type="entry name" value="ECH_dom"/>
</dbReference>
<dbReference type="EMBL" id="UGOD01000001">
    <property type="protein sequence ID" value="STX50881.1"/>
    <property type="molecule type" value="Genomic_DNA"/>
</dbReference>
<keyword evidence="6" id="KW-1185">Reference proteome</keyword>
<evidence type="ECO:0000313" key="5">
    <source>
        <dbReference type="EMBL" id="STX50881.1"/>
    </source>
</evidence>
<dbReference type="NCBIfam" id="NF004127">
    <property type="entry name" value="PRK05617.1"/>
    <property type="match status" value="1"/>
</dbReference>
<proteinExistence type="predicted"/>
<evidence type="ECO:0000256" key="2">
    <source>
        <dbReference type="ARBA" id="ARBA00011915"/>
    </source>
</evidence>
<dbReference type="FunFam" id="3.90.226.10:FF:000026">
    <property type="entry name" value="3-hydroxyisobutyryl-CoA hydrolase, mitochondrial"/>
    <property type="match status" value="1"/>
</dbReference>